<dbReference type="PANTHER" id="PTHR47332">
    <property type="entry name" value="SET DOMAIN-CONTAINING PROTEIN 5"/>
    <property type="match status" value="1"/>
</dbReference>
<gene>
    <name evidence="3" type="ORF">A1O9_09804</name>
</gene>
<proteinExistence type="predicted"/>
<feature type="chain" id="PRO_5001683155" description="SET domain-containing protein" evidence="1">
    <location>
        <begin position="21"/>
        <end position="440"/>
    </location>
</feature>
<dbReference type="OrthoDB" id="265717at2759"/>
<feature type="signal peptide" evidence="1">
    <location>
        <begin position="1"/>
        <end position="20"/>
    </location>
</feature>
<reference evidence="3 4" key="1">
    <citation type="submission" date="2013-03" db="EMBL/GenBank/DDBJ databases">
        <title>The Genome Sequence of Exophiala aquamarina CBS 119918.</title>
        <authorList>
            <consortium name="The Broad Institute Genomics Platform"/>
            <person name="Cuomo C."/>
            <person name="de Hoog S."/>
            <person name="Gorbushina A."/>
            <person name="Walker B."/>
            <person name="Young S.K."/>
            <person name="Zeng Q."/>
            <person name="Gargeya S."/>
            <person name="Fitzgerald M."/>
            <person name="Haas B."/>
            <person name="Abouelleil A."/>
            <person name="Allen A.W."/>
            <person name="Alvarado L."/>
            <person name="Arachchi H.M."/>
            <person name="Berlin A.M."/>
            <person name="Chapman S.B."/>
            <person name="Gainer-Dewar J."/>
            <person name="Goldberg J."/>
            <person name="Griggs A."/>
            <person name="Gujja S."/>
            <person name="Hansen M."/>
            <person name="Howarth C."/>
            <person name="Imamovic A."/>
            <person name="Ireland A."/>
            <person name="Larimer J."/>
            <person name="McCowan C."/>
            <person name="Murphy C."/>
            <person name="Pearson M."/>
            <person name="Poon T.W."/>
            <person name="Priest M."/>
            <person name="Roberts A."/>
            <person name="Saif S."/>
            <person name="Shea T."/>
            <person name="Sisk P."/>
            <person name="Sykes S."/>
            <person name="Wortman J."/>
            <person name="Nusbaum C."/>
            <person name="Birren B."/>
        </authorList>
    </citation>
    <scope>NUCLEOTIDE SEQUENCE [LARGE SCALE GENOMIC DNA]</scope>
    <source>
        <strain evidence="3 4">CBS 119918</strain>
    </source>
</reference>
<dbReference type="Gene3D" id="2.170.270.10">
    <property type="entry name" value="SET domain"/>
    <property type="match status" value="1"/>
</dbReference>
<dbReference type="VEuPathDB" id="FungiDB:A1O9_09804"/>
<dbReference type="SUPFAM" id="SSF82199">
    <property type="entry name" value="SET domain"/>
    <property type="match status" value="1"/>
</dbReference>
<dbReference type="EMBL" id="AMGV01000011">
    <property type="protein sequence ID" value="KEF54009.1"/>
    <property type="molecule type" value="Genomic_DNA"/>
</dbReference>
<dbReference type="HOGENOM" id="CLU_028281_6_1_1"/>
<accession>A0A072P1L5</accession>
<dbReference type="InterPro" id="IPR053185">
    <property type="entry name" value="SET_domain_protein"/>
</dbReference>
<evidence type="ECO:0000313" key="3">
    <source>
        <dbReference type="EMBL" id="KEF54009.1"/>
    </source>
</evidence>
<dbReference type="SMART" id="SM00317">
    <property type="entry name" value="SET"/>
    <property type="match status" value="1"/>
</dbReference>
<keyword evidence="1" id="KW-0732">Signal</keyword>
<dbReference type="PANTHER" id="PTHR47332:SF6">
    <property type="entry name" value="SET DOMAIN-CONTAINING PROTEIN"/>
    <property type="match status" value="1"/>
</dbReference>
<evidence type="ECO:0000259" key="2">
    <source>
        <dbReference type="PROSITE" id="PS50280"/>
    </source>
</evidence>
<dbReference type="STRING" id="1182545.A0A072P1L5"/>
<dbReference type="PROSITE" id="PS50280">
    <property type="entry name" value="SET"/>
    <property type="match status" value="1"/>
</dbReference>
<sequence length="440" mass="49116">MKSELVQKLAFALFSTVVASTPDEVRIPTKEQSQSVPNHEISTEIGSLSDDVIYKSEQEQLVQSIQLNSTSQNAPTAEDWHGRWSYEPVCTEFLEVLESELCVYTNATFSHGRGISIFTTPKIAEEAAGLLPFHDAGVLEKRGINSPEGPWYTKELPGKGIGMLAKQDLKRGDLVTAFTPYLLAHAENVLTTMEREKFLQIGLKQLPTASQEHYLSLAKYYNDPSVVVQDVVKANAFEMQVGGLMHLAVFPESSRLNHACAPNAQYYLESDMLTHVVRAARPIARDEEITIAYSPPFRPHNVRQEYLQDAFRFTCTCSRCQKGEATDQSLLEIHNLQQSLGNWAADSQASVKQAERLVKVYLEEELDGFLDFAYGHAALTYNSMGSQRGTIKYAQLAAEAAALNHGPQSSNVKTWMNLMSDPMAHSSWRRRKDNPVVVVE</sequence>
<evidence type="ECO:0000313" key="4">
    <source>
        <dbReference type="Proteomes" id="UP000027920"/>
    </source>
</evidence>
<dbReference type="GeneID" id="25284712"/>
<dbReference type="RefSeq" id="XP_013256599.1">
    <property type="nucleotide sequence ID" value="XM_013401145.1"/>
</dbReference>
<evidence type="ECO:0000256" key="1">
    <source>
        <dbReference type="SAM" id="SignalP"/>
    </source>
</evidence>
<dbReference type="InterPro" id="IPR001214">
    <property type="entry name" value="SET_dom"/>
</dbReference>
<dbReference type="AlphaFoldDB" id="A0A072P1L5"/>
<dbReference type="Pfam" id="PF00856">
    <property type="entry name" value="SET"/>
    <property type="match status" value="1"/>
</dbReference>
<name>A0A072P1L5_9EURO</name>
<dbReference type="InterPro" id="IPR046341">
    <property type="entry name" value="SET_dom_sf"/>
</dbReference>
<comment type="caution">
    <text evidence="3">The sequence shown here is derived from an EMBL/GenBank/DDBJ whole genome shotgun (WGS) entry which is preliminary data.</text>
</comment>
<organism evidence="3 4">
    <name type="scientific">Exophiala aquamarina CBS 119918</name>
    <dbReference type="NCBI Taxonomy" id="1182545"/>
    <lineage>
        <taxon>Eukaryota</taxon>
        <taxon>Fungi</taxon>
        <taxon>Dikarya</taxon>
        <taxon>Ascomycota</taxon>
        <taxon>Pezizomycotina</taxon>
        <taxon>Eurotiomycetes</taxon>
        <taxon>Chaetothyriomycetidae</taxon>
        <taxon>Chaetothyriales</taxon>
        <taxon>Herpotrichiellaceae</taxon>
        <taxon>Exophiala</taxon>
    </lineage>
</organism>
<keyword evidence="4" id="KW-1185">Reference proteome</keyword>
<protein>
    <recommendedName>
        <fullName evidence="2">SET domain-containing protein</fullName>
    </recommendedName>
</protein>
<dbReference type="Proteomes" id="UP000027920">
    <property type="component" value="Unassembled WGS sequence"/>
</dbReference>
<feature type="domain" description="SET" evidence="2">
    <location>
        <begin position="149"/>
        <end position="294"/>
    </location>
</feature>
<dbReference type="CDD" id="cd20071">
    <property type="entry name" value="SET_SMYD"/>
    <property type="match status" value="1"/>
</dbReference>